<dbReference type="InterPro" id="IPR002545">
    <property type="entry name" value="CheW-lke_dom"/>
</dbReference>
<dbReference type="GO" id="GO:0000160">
    <property type="term" value="P:phosphorelay signal transduction system"/>
    <property type="evidence" value="ECO:0007669"/>
    <property type="project" value="InterPro"/>
</dbReference>
<dbReference type="HOGENOM" id="CLU_048995_0_0_6"/>
<dbReference type="PANTHER" id="PTHR47233">
    <property type="entry name" value="CHEMOTAXIS PROTEIN CHEV"/>
    <property type="match status" value="1"/>
</dbReference>
<dbReference type="AlphaFoldDB" id="K4KI85"/>
<feature type="domain" description="CheW-like" evidence="3">
    <location>
        <begin position="34"/>
        <end position="173"/>
    </location>
</feature>
<dbReference type="eggNOG" id="COG0784">
    <property type="taxonomic scope" value="Bacteria"/>
</dbReference>
<dbReference type="Pfam" id="PF00072">
    <property type="entry name" value="Response_reg"/>
    <property type="match status" value="1"/>
</dbReference>
<evidence type="ECO:0000259" key="3">
    <source>
        <dbReference type="PROSITE" id="PS50851"/>
    </source>
</evidence>
<organism evidence="4 5">
    <name type="scientific">Simiduia agarivorans (strain DSM 21679 / JCM 13881 / BCRC 17597 / SA1)</name>
    <dbReference type="NCBI Taxonomy" id="1117647"/>
    <lineage>
        <taxon>Bacteria</taxon>
        <taxon>Pseudomonadati</taxon>
        <taxon>Pseudomonadota</taxon>
        <taxon>Gammaproteobacteria</taxon>
        <taxon>Cellvibrionales</taxon>
        <taxon>Cellvibrionaceae</taxon>
        <taxon>Simiduia</taxon>
    </lineage>
</organism>
<dbReference type="PANTHER" id="PTHR47233:SF3">
    <property type="entry name" value="CHEMOTAXIS PROTEIN CHEV"/>
    <property type="match status" value="1"/>
</dbReference>
<sequence>MFNGSGNIRLVLGARMAGVLDSVNQRTQLVGQNRLELLLFRLAGKQLYGINVFKVKEVLQCPPLNEIPKRNPVVRGVAHIRGGTISIMDMNLATGHGPLRNLQECFVIITEYNRSTQGFLVNKVERIVNMNWESIHPPPKGSGHENYLTAVTEVEGQLVEIIDVEKILAEVSPINEEISAGVIEDGIAERVVQKHVLIADDSTIARKQIQRVIESMGLKTTLCKDGREALEFLEGLAKEGKKVSEELLLVISDIEMPEMDGYTFTAEVRANPALKDLHIILHTSLSGVFNEAMVKKVGANDFLAKFHPDDLARRVNDRVKEMCGESILDEEP</sequence>
<dbReference type="GO" id="GO:0006935">
    <property type="term" value="P:chemotaxis"/>
    <property type="evidence" value="ECO:0007669"/>
    <property type="project" value="InterPro"/>
</dbReference>
<dbReference type="SUPFAM" id="SSF50341">
    <property type="entry name" value="CheW-like"/>
    <property type="match status" value="1"/>
</dbReference>
<reference evidence="4 5" key="1">
    <citation type="journal article" date="2013" name="Genome Announc.">
        <title>Complete genome sequence of Simiduia agarivorans SA1(T), a marine bacterium able to degrade a variety of polysaccharides.</title>
        <authorList>
            <person name="Lin S.Y."/>
            <person name="Shieh W.Y."/>
            <person name="Chen J.S."/>
            <person name="Tang S.L."/>
        </authorList>
    </citation>
    <scope>NUCLEOTIDE SEQUENCE [LARGE SCALE GENOMIC DNA]</scope>
    <source>
        <strain evidence="5">DSM 21679 / JCM 13881 / BCRC 17597 / SA1</strain>
    </source>
</reference>
<dbReference type="SUPFAM" id="SSF52172">
    <property type="entry name" value="CheY-like"/>
    <property type="match status" value="1"/>
</dbReference>
<dbReference type="Gene3D" id="3.40.50.2300">
    <property type="match status" value="1"/>
</dbReference>
<dbReference type="InterPro" id="IPR011006">
    <property type="entry name" value="CheY-like_superfamily"/>
</dbReference>
<evidence type="ECO:0000259" key="2">
    <source>
        <dbReference type="PROSITE" id="PS50110"/>
    </source>
</evidence>
<dbReference type="InterPro" id="IPR024181">
    <property type="entry name" value="Chemotax_regulator_CheV"/>
</dbReference>
<dbReference type="PROSITE" id="PS50851">
    <property type="entry name" value="CHEW"/>
    <property type="match status" value="1"/>
</dbReference>
<dbReference type="eggNOG" id="COG0835">
    <property type="taxonomic scope" value="Bacteria"/>
</dbReference>
<dbReference type="PIRSF" id="PIRSF002867">
    <property type="entry name" value="CheV"/>
    <property type="match status" value="1"/>
</dbReference>
<dbReference type="PROSITE" id="PS50110">
    <property type="entry name" value="RESPONSE_REGULATORY"/>
    <property type="match status" value="1"/>
</dbReference>
<dbReference type="SMART" id="SM00260">
    <property type="entry name" value="CheW"/>
    <property type="match status" value="1"/>
</dbReference>
<evidence type="ECO:0000256" key="1">
    <source>
        <dbReference type="PROSITE-ProRule" id="PRU00169"/>
    </source>
</evidence>
<feature type="domain" description="Response regulatory" evidence="2">
    <location>
        <begin position="195"/>
        <end position="320"/>
    </location>
</feature>
<dbReference type="Gene3D" id="2.30.30.40">
    <property type="entry name" value="SH3 Domains"/>
    <property type="match status" value="1"/>
</dbReference>
<dbReference type="InterPro" id="IPR036061">
    <property type="entry name" value="CheW-like_dom_sf"/>
</dbReference>
<accession>K4KI85</accession>
<dbReference type="Pfam" id="PF01584">
    <property type="entry name" value="CheW"/>
    <property type="match status" value="1"/>
</dbReference>
<dbReference type="STRING" id="1117647.M5M_02195"/>
<dbReference type="InterPro" id="IPR001789">
    <property type="entry name" value="Sig_transdc_resp-reg_receiver"/>
</dbReference>
<dbReference type="Gene3D" id="2.40.50.180">
    <property type="entry name" value="CheA-289, Domain 4"/>
    <property type="match status" value="1"/>
</dbReference>
<dbReference type="CDD" id="cd19924">
    <property type="entry name" value="REC_CheV-like"/>
    <property type="match status" value="1"/>
</dbReference>
<dbReference type="SMART" id="SM00448">
    <property type="entry name" value="REC"/>
    <property type="match status" value="1"/>
</dbReference>
<evidence type="ECO:0000313" key="5">
    <source>
        <dbReference type="Proteomes" id="UP000000466"/>
    </source>
</evidence>
<evidence type="ECO:0000313" key="4">
    <source>
        <dbReference type="EMBL" id="AFU97658.1"/>
    </source>
</evidence>
<dbReference type="EMBL" id="CP003746">
    <property type="protein sequence ID" value="AFU97658.1"/>
    <property type="molecule type" value="Genomic_DNA"/>
</dbReference>
<gene>
    <name evidence="4" type="ordered locus">M5M_02195</name>
</gene>
<name>K4KI85_SIMAS</name>
<feature type="modified residue" description="4-aspartylphosphate" evidence="1">
    <location>
        <position position="253"/>
    </location>
</feature>
<keyword evidence="1" id="KW-0597">Phosphoprotein</keyword>
<dbReference type="Proteomes" id="UP000000466">
    <property type="component" value="Chromosome"/>
</dbReference>
<keyword evidence="5" id="KW-1185">Reference proteome</keyword>
<dbReference type="KEGG" id="saga:M5M_02195"/>
<proteinExistence type="predicted"/>
<protein>
    <submittedName>
        <fullName evidence="4">Chemotaxis protein CheV</fullName>
    </submittedName>
</protein>